<accession>A0A7M5U340</accession>
<dbReference type="InterPro" id="IPR002048">
    <property type="entry name" value="EF_hand_dom"/>
</dbReference>
<name>A0A7M5U340_9CNID</name>
<dbReference type="SUPFAM" id="SSF47473">
    <property type="entry name" value="EF-hand"/>
    <property type="match status" value="2"/>
</dbReference>
<evidence type="ECO:0000313" key="7">
    <source>
        <dbReference type="Proteomes" id="UP000594262"/>
    </source>
</evidence>
<dbReference type="GO" id="GO:0005829">
    <property type="term" value="C:cytosol"/>
    <property type="evidence" value="ECO:0007669"/>
    <property type="project" value="TreeGrafter"/>
</dbReference>
<feature type="domain" description="EF-hand" evidence="5">
    <location>
        <begin position="21"/>
        <end position="56"/>
    </location>
</feature>
<reference evidence="6" key="1">
    <citation type="submission" date="2021-01" db="UniProtKB">
        <authorList>
            <consortium name="EnsemblMetazoa"/>
        </authorList>
    </citation>
    <scope>IDENTIFICATION</scope>
</reference>
<dbReference type="Proteomes" id="UP000594262">
    <property type="component" value="Unplaced"/>
</dbReference>
<feature type="domain" description="EF-hand" evidence="5">
    <location>
        <begin position="155"/>
        <end position="190"/>
    </location>
</feature>
<dbReference type="OrthoDB" id="428774at2759"/>
<sequence>MAAEKEKTAPFVKKFNGIEKLSSEEFLLIFRKYDKDGNGYIERGELDRFLSDILRQKLANAQDLDELRKTILDKYDTNADGKISLSELALILPTQENYLSAIVNNNRLHVVDFMKIWYHYDRDKSGYLEKSELKGFIRDFLLRSLKFDDKITPQVIDERTEKVLETFDKNKDGKIEISELAKFLNVQDNFLMKFKNENDALSAEQFDAIFNHYDTDGNGYIEDVELLAFLRDLLQNKRRDPTSKDLEMYRSCILEISDKDNDGKLSKAELKILLIPNK</sequence>
<dbReference type="PROSITE" id="PS00018">
    <property type="entry name" value="EF_HAND_1"/>
    <property type="match status" value="6"/>
</dbReference>
<evidence type="ECO:0000259" key="5">
    <source>
        <dbReference type="PROSITE" id="PS50222"/>
    </source>
</evidence>
<keyword evidence="3" id="KW-0455">Luminescence</keyword>
<dbReference type="InterPro" id="IPR011992">
    <property type="entry name" value="EF-hand-dom_pair"/>
</dbReference>
<dbReference type="GO" id="GO:0005634">
    <property type="term" value="C:nucleus"/>
    <property type="evidence" value="ECO:0007669"/>
    <property type="project" value="TreeGrafter"/>
</dbReference>
<dbReference type="Gene3D" id="1.10.238.10">
    <property type="entry name" value="EF-hand"/>
    <property type="match status" value="3"/>
</dbReference>
<evidence type="ECO:0000256" key="3">
    <source>
        <dbReference type="ARBA" id="ARBA00023223"/>
    </source>
</evidence>
<feature type="domain" description="EF-hand" evidence="5">
    <location>
        <begin position="63"/>
        <end position="98"/>
    </location>
</feature>
<dbReference type="AlphaFoldDB" id="A0A7M5U340"/>
<comment type="similarity">
    <text evidence="1">Belongs to the aequorin family.</text>
</comment>
<dbReference type="InterPro" id="IPR018247">
    <property type="entry name" value="EF_Hand_1_Ca_BS"/>
</dbReference>
<dbReference type="InterPro" id="IPR051001">
    <property type="entry name" value="Calbindin_Ca-bind"/>
</dbReference>
<feature type="domain" description="EF-hand" evidence="5">
    <location>
        <begin position="253"/>
        <end position="278"/>
    </location>
</feature>
<evidence type="ECO:0000256" key="2">
    <source>
        <dbReference type="ARBA" id="ARBA00022837"/>
    </source>
</evidence>
<dbReference type="GO" id="GO:0043005">
    <property type="term" value="C:neuron projection"/>
    <property type="evidence" value="ECO:0007669"/>
    <property type="project" value="TreeGrafter"/>
</dbReference>
<dbReference type="PANTHER" id="PTHR19972:SF10">
    <property type="entry name" value="CALBINDIN-32"/>
    <property type="match status" value="1"/>
</dbReference>
<dbReference type="Pfam" id="PF13499">
    <property type="entry name" value="EF-hand_7"/>
    <property type="match status" value="3"/>
</dbReference>
<evidence type="ECO:0000313" key="6">
    <source>
        <dbReference type="EnsemblMetazoa" id="CLYHEMP005615.1"/>
    </source>
</evidence>
<keyword evidence="7" id="KW-1185">Reference proteome</keyword>
<evidence type="ECO:0000256" key="4">
    <source>
        <dbReference type="ARBA" id="ARBA00023262"/>
    </source>
</evidence>
<protein>
    <recommendedName>
        <fullName evidence="5">EF-hand domain-containing protein</fullName>
    </recommendedName>
</protein>
<dbReference type="EnsemblMetazoa" id="CLYHEMT005615.1">
    <property type="protein sequence ID" value="CLYHEMP005615.1"/>
    <property type="gene ID" value="CLYHEMG005615"/>
</dbReference>
<dbReference type="PROSITE" id="PS50222">
    <property type="entry name" value="EF_HAND_2"/>
    <property type="match status" value="6"/>
</dbReference>
<keyword evidence="2" id="KW-0106">Calcium</keyword>
<feature type="domain" description="EF-hand" evidence="5">
    <location>
        <begin position="201"/>
        <end position="236"/>
    </location>
</feature>
<proteinExistence type="inferred from homology"/>
<dbReference type="GO" id="GO:0008218">
    <property type="term" value="P:bioluminescence"/>
    <property type="evidence" value="ECO:0007669"/>
    <property type="project" value="UniProtKB-KW"/>
</dbReference>
<dbReference type="GO" id="GO:0045202">
    <property type="term" value="C:synapse"/>
    <property type="evidence" value="ECO:0007669"/>
    <property type="project" value="TreeGrafter"/>
</dbReference>
<dbReference type="GO" id="GO:0005509">
    <property type="term" value="F:calcium ion binding"/>
    <property type="evidence" value="ECO:0007669"/>
    <property type="project" value="InterPro"/>
</dbReference>
<dbReference type="GO" id="GO:0051480">
    <property type="term" value="P:regulation of cytosolic calcium ion concentration"/>
    <property type="evidence" value="ECO:0007669"/>
    <property type="project" value="TreeGrafter"/>
</dbReference>
<keyword evidence="4" id="KW-0599">Photoprotein</keyword>
<organism evidence="6 7">
    <name type="scientific">Clytia hemisphaerica</name>
    <dbReference type="NCBI Taxonomy" id="252671"/>
    <lineage>
        <taxon>Eukaryota</taxon>
        <taxon>Metazoa</taxon>
        <taxon>Cnidaria</taxon>
        <taxon>Hydrozoa</taxon>
        <taxon>Hydroidolina</taxon>
        <taxon>Leptothecata</taxon>
        <taxon>Obeliida</taxon>
        <taxon>Clytiidae</taxon>
        <taxon>Clytia</taxon>
    </lineage>
</organism>
<dbReference type="CDD" id="cd15902">
    <property type="entry name" value="EFh_HEF"/>
    <property type="match status" value="1"/>
</dbReference>
<feature type="domain" description="EF-hand" evidence="5">
    <location>
        <begin position="108"/>
        <end position="143"/>
    </location>
</feature>
<dbReference type="SMART" id="SM00054">
    <property type="entry name" value="EFh"/>
    <property type="match status" value="6"/>
</dbReference>
<evidence type="ECO:0000256" key="1">
    <source>
        <dbReference type="ARBA" id="ARBA00007828"/>
    </source>
</evidence>
<dbReference type="PANTHER" id="PTHR19972">
    <property type="entry name" value="CALBINDIN"/>
    <property type="match status" value="1"/>
</dbReference>